<protein>
    <submittedName>
        <fullName evidence="1">Uncharacterized protein</fullName>
    </submittedName>
</protein>
<proteinExistence type="predicted"/>
<keyword evidence="2" id="KW-1185">Reference proteome</keyword>
<comment type="caution">
    <text evidence="1">The sequence shown here is derived from an EMBL/GenBank/DDBJ whole genome shotgun (WGS) entry which is preliminary data.</text>
</comment>
<reference evidence="2" key="1">
    <citation type="journal article" date="2022" name="Mol. Ecol. Resour.">
        <title>The genomes of chicory, endive, great burdock and yacon provide insights into Asteraceae palaeo-polyploidization history and plant inulin production.</title>
        <authorList>
            <person name="Fan W."/>
            <person name="Wang S."/>
            <person name="Wang H."/>
            <person name="Wang A."/>
            <person name="Jiang F."/>
            <person name="Liu H."/>
            <person name="Zhao H."/>
            <person name="Xu D."/>
            <person name="Zhang Y."/>
        </authorList>
    </citation>
    <scope>NUCLEOTIDE SEQUENCE [LARGE SCALE GENOMIC DNA]</scope>
    <source>
        <strain evidence="2">cv. Yunnan</strain>
    </source>
</reference>
<accession>A0ACB9K0H2</accession>
<organism evidence="1 2">
    <name type="scientific">Smallanthus sonchifolius</name>
    <dbReference type="NCBI Taxonomy" id="185202"/>
    <lineage>
        <taxon>Eukaryota</taxon>
        <taxon>Viridiplantae</taxon>
        <taxon>Streptophyta</taxon>
        <taxon>Embryophyta</taxon>
        <taxon>Tracheophyta</taxon>
        <taxon>Spermatophyta</taxon>
        <taxon>Magnoliopsida</taxon>
        <taxon>eudicotyledons</taxon>
        <taxon>Gunneridae</taxon>
        <taxon>Pentapetalae</taxon>
        <taxon>asterids</taxon>
        <taxon>campanulids</taxon>
        <taxon>Asterales</taxon>
        <taxon>Asteraceae</taxon>
        <taxon>Asteroideae</taxon>
        <taxon>Heliantheae alliance</taxon>
        <taxon>Millerieae</taxon>
        <taxon>Smallanthus</taxon>
    </lineage>
</organism>
<evidence type="ECO:0000313" key="2">
    <source>
        <dbReference type="Proteomes" id="UP001056120"/>
    </source>
</evidence>
<evidence type="ECO:0000313" key="1">
    <source>
        <dbReference type="EMBL" id="KAI3825786.1"/>
    </source>
</evidence>
<gene>
    <name evidence="1" type="ORF">L1987_07427</name>
</gene>
<name>A0ACB9K0H2_9ASTR</name>
<reference evidence="1 2" key="2">
    <citation type="journal article" date="2022" name="Mol. Ecol. Resour.">
        <title>The genomes of chicory, endive, great burdock and yacon provide insights into Asteraceae paleo-polyploidization history and plant inulin production.</title>
        <authorList>
            <person name="Fan W."/>
            <person name="Wang S."/>
            <person name="Wang H."/>
            <person name="Wang A."/>
            <person name="Jiang F."/>
            <person name="Liu H."/>
            <person name="Zhao H."/>
            <person name="Xu D."/>
            <person name="Zhang Y."/>
        </authorList>
    </citation>
    <scope>NUCLEOTIDE SEQUENCE [LARGE SCALE GENOMIC DNA]</scope>
    <source>
        <strain evidence="2">cv. Yunnan</strain>
        <tissue evidence="1">Leaves</tissue>
    </source>
</reference>
<sequence length="185" mass="20877">MSVIQRLSTRFNRKARSWACIRKFYEHLSSKARPKPRSPPQYAYEENLGQRLQAKLLAAQQKSDPSELQMELSIAVNTSFGCSSMQGFYHVFSHIIILQVDICSFGKTGTLASADMDFSRVGGLSDDIDLETNTKKMPTCTLEIFPSCHALVFVDHKLVGDPLDRVAIKGIEWTYKSEVKVMPKK</sequence>
<dbReference type="EMBL" id="CM042019">
    <property type="protein sequence ID" value="KAI3825786.1"/>
    <property type="molecule type" value="Genomic_DNA"/>
</dbReference>
<dbReference type="Proteomes" id="UP001056120">
    <property type="component" value="Linkage Group LG02"/>
</dbReference>